<dbReference type="Proteomes" id="UP001054837">
    <property type="component" value="Unassembled WGS sequence"/>
</dbReference>
<protein>
    <submittedName>
        <fullName evidence="1">Uncharacterized protein</fullName>
    </submittedName>
</protein>
<keyword evidence="2" id="KW-1185">Reference proteome</keyword>
<comment type="caution">
    <text evidence="1">The sequence shown here is derived from an EMBL/GenBank/DDBJ whole genome shotgun (WGS) entry which is preliminary data.</text>
</comment>
<accession>A0AAV4RBS8</accession>
<dbReference type="EMBL" id="BPLQ01005810">
    <property type="protein sequence ID" value="GIY17562.1"/>
    <property type="molecule type" value="Genomic_DNA"/>
</dbReference>
<evidence type="ECO:0000313" key="2">
    <source>
        <dbReference type="Proteomes" id="UP001054837"/>
    </source>
</evidence>
<gene>
    <name evidence="1" type="ORF">CDAR_253151</name>
</gene>
<proteinExistence type="predicted"/>
<organism evidence="1 2">
    <name type="scientific">Caerostris darwini</name>
    <dbReference type="NCBI Taxonomy" id="1538125"/>
    <lineage>
        <taxon>Eukaryota</taxon>
        <taxon>Metazoa</taxon>
        <taxon>Ecdysozoa</taxon>
        <taxon>Arthropoda</taxon>
        <taxon>Chelicerata</taxon>
        <taxon>Arachnida</taxon>
        <taxon>Araneae</taxon>
        <taxon>Araneomorphae</taxon>
        <taxon>Entelegynae</taxon>
        <taxon>Araneoidea</taxon>
        <taxon>Araneidae</taxon>
        <taxon>Caerostris</taxon>
    </lineage>
</organism>
<dbReference type="AlphaFoldDB" id="A0AAV4RBS8"/>
<reference evidence="1 2" key="1">
    <citation type="submission" date="2021-06" db="EMBL/GenBank/DDBJ databases">
        <title>Caerostris darwini draft genome.</title>
        <authorList>
            <person name="Kono N."/>
            <person name="Arakawa K."/>
        </authorList>
    </citation>
    <scope>NUCLEOTIDE SEQUENCE [LARGE SCALE GENOMIC DNA]</scope>
</reference>
<name>A0AAV4RBS8_9ARAC</name>
<evidence type="ECO:0000313" key="1">
    <source>
        <dbReference type="EMBL" id="GIY17562.1"/>
    </source>
</evidence>
<sequence>MKLLPSLAPSISLTVRQLNPNNTQPAERERYSLQHIRTGNREPSNQIYTNFELKLHCNQYQISSNTLAWGLTNHPYTGLRSLRINADLIIIGVHVSQYSMERTGGIYKCTCTKQTIPSSSLEGQRVVGLWRAFPRLDF</sequence>